<dbReference type="SUPFAM" id="SSF52821">
    <property type="entry name" value="Rhodanese/Cell cycle control phosphatase"/>
    <property type="match status" value="1"/>
</dbReference>
<dbReference type="InterPro" id="IPR001763">
    <property type="entry name" value="Rhodanese-like_dom"/>
</dbReference>
<gene>
    <name evidence="2" type="ORF">Tbon_10510</name>
</gene>
<evidence type="ECO:0000259" key="1">
    <source>
        <dbReference type="PROSITE" id="PS50206"/>
    </source>
</evidence>
<accession>A0ABX6C6V9</accession>
<reference evidence="2 3" key="1">
    <citation type="submission" date="2019-08" db="EMBL/GenBank/DDBJ databases">
        <authorList>
            <person name="Toschakov S.V."/>
        </authorList>
    </citation>
    <scope>NUCLEOTIDE SEQUENCE [LARGE SCALE GENOMIC DNA]</scope>
    <source>
        <strain evidence="2 3">3753O</strain>
    </source>
</reference>
<dbReference type="InterPro" id="IPR050229">
    <property type="entry name" value="GlpE_sulfurtransferase"/>
</dbReference>
<feature type="domain" description="Rhodanese" evidence="1">
    <location>
        <begin position="66"/>
        <end position="159"/>
    </location>
</feature>
<dbReference type="PANTHER" id="PTHR43031">
    <property type="entry name" value="FAD-DEPENDENT OXIDOREDUCTASE"/>
    <property type="match status" value="1"/>
</dbReference>
<protein>
    <submittedName>
        <fullName evidence="2">Rhodanese-like domain-containing protein</fullName>
    </submittedName>
</protein>
<organism evidence="2 3">
    <name type="scientific">Tepidiforma bonchosmolovskayae</name>
    <dbReference type="NCBI Taxonomy" id="2601677"/>
    <lineage>
        <taxon>Bacteria</taxon>
        <taxon>Bacillati</taxon>
        <taxon>Chloroflexota</taxon>
        <taxon>Tepidiformia</taxon>
        <taxon>Tepidiformales</taxon>
        <taxon>Tepidiformaceae</taxon>
        <taxon>Tepidiforma</taxon>
    </lineage>
</organism>
<keyword evidence="3" id="KW-1185">Reference proteome</keyword>
<reference evidence="2 3" key="2">
    <citation type="submission" date="2019-10" db="EMBL/GenBank/DDBJ databases">
        <title>Thermopilla bonchosmolovskayae gen. nov., sp. nov., a moderately thermophilic Chloroflexi bacterium from a Chukotka hot spring (Arctic, Russia), representing a novel classis Thermopillaia, which include previously uncultivated lineage OLB14.</title>
        <authorList>
            <person name="Kochetkova T.V."/>
            <person name="Zayulina K.S."/>
            <person name="Zhigarkov V.S."/>
            <person name="Minaev N.V."/>
            <person name="Novikov A."/>
            <person name="Toshchakov S.V."/>
            <person name="Elcheninov A.G."/>
            <person name="Kublanov I.V."/>
        </authorList>
    </citation>
    <scope>NUCLEOTIDE SEQUENCE [LARGE SCALE GENOMIC DNA]</scope>
    <source>
        <strain evidence="2 3">3753O</strain>
    </source>
</reference>
<evidence type="ECO:0000313" key="2">
    <source>
        <dbReference type="EMBL" id="QFG03709.1"/>
    </source>
</evidence>
<dbReference type="PROSITE" id="PS50206">
    <property type="entry name" value="RHODANESE_3"/>
    <property type="match status" value="1"/>
</dbReference>
<sequence>MTRSMRAPPLSVHGVCPPPAAPATYWTPCYPFPISHRTKPEQSVATRDPREPFTRITVHEAKEKLDRGEAVLIDVREPHEYVEVHAKGARLIPVNTVLNEVRQIREFANGKEVLFICRSGQRSALAAEFATAAGLDDLPLYNVEGGTLAWVEAGYPTGD</sequence>
<dbReference type="EMBL" id="CP042829">
    <property type="protein sequence ID" value="QFG03709.1"/>
    <property type="molecule type" value="Genomic_DNA"/>
</dbReference>
<name>A0ABX6C6V9_9CHLR</name>
<dbReference type="Gene3D" id="3.40.250.10">
    <property type="entry name" value="Rhodanese-like domain"/>
    <property type="match status" value="1"/>
</dbReference>
<dbReference type="Pfam" id="PF00581">
    <property type="entry name" value="Rhodanese"/>
    <property type="match status" value="1"/>
</dbReference>
<proteinExistence type="predicted"/>
<dbReference type="SMART" id="SM00450">
    <property type="entry name" value="RHOD"/>
    <property type="match status" value="1"/>
</dbReference>
<dbReference type="CDD" id="cd00158">
    <property type="entry name" value="RHOD"/>
    <property type="match status" value="1"/>
</dbReference>
<dbReference type="InterPro" id="IPR036873">
    <property type="entry name" value="Rhodanese-like_dom_sf"/>
</dbReference>
<evidence type="ECO:0000313" key="3">
    <source>
        <dbReference type="Proteomes" id="UP000326331"/>
    </source>
</evidence>
<dbReference type="Proteomes" id="UP000326331">
    <property type="component" value="Chromosome"/>
</dbReference>
<dbReference type="PANTHER" id="PTHR43031:SF1">
    <property type="entry name" value="PYRIDINE NUCLEOTIDE-DISULPHIDE OXIDOREDUCTASE"/>
    <property type="match status" value="1"/>
</dbReference>